<dbReference type="InterPro" id="IPR005302">
    <property type="entry name" value="MoCF_Sase_C"/>
</dbReference>
<gene>
    <name evidence="2" type="ORF">ENG47_06190</name>
</gene>
<reference evidence="2" key="1">
    <citation type="journal article" date="2020" name="mSystems">
        <title>Genome- and Community-Level Interaction Insights into Carbon Utilization and Element Cycling Functions of Hydrothermarchaeota in Hydrothermal Sediment.</title>
        <authorList>
            <person name="Zhou Z."/>
            <person name="Liu Y."/>
            <person name="Xu W."/>
            <person name="Pan J."/>
            <person name="Luo Z.H."/>
            <person name="Li M."/>
        </authorList>
    </citation>
    <scope>NUCLEOTIDE SEQUENCE [LARGE SCALE GENOMIC DNA]</scope>
    <source>
        <strain evidence="2">HyVt-219</strain>
    </source>
</reference>
<dbReference type="PROSITE" id="PS51340">
    <property type="entry name" value="MOSC"/>
    <property type="match status" value="1"/>
</dbReference>
<dbReference type="InterPro" id="IPR011037">
    <property type="entry name" value="Pyrv_Knase-like_insert_dom_sf"/>
</dbReference>
<dbReference type="PANTHER" id="PTHR36930:SF1">
    <property type="entry name" value="MOSC DOMAIN-CONTAINING PROTEIN"/>
    <property type="match status" value="1"/>
</dbReference>
<dbReference type="EMBL" id="DRBC01000373">
    <property type="protein sequence ID" value="HDN85323.1"/>
    <property type="molecule type" value="Genomic_DNA"/>
</dbReference>
<protein>
    <submittedName>
        <fullName evidence="2">MOSC domain-containing protein</fullName>
    </submittedName>
</protein>
<accession>A0A7V0QTE2</accession>
<feature type="domain" description="MOSC" evidence="1">
    <location>
        <begin position="17"/>
        <end position="140"/>
    </location>
</feature>
<comment type="caution">
    <text evidence="2">The sequence shown here is derived from an EMBL/GenBank/DDBJ whole genome shotgun (WGS) entry which is preliminary data.</text>
</comment>
<organism evidence="2">
    <name type="scientific">Aerophobetes bacterium</name>
    <dbReference type="NCBI Taxonomy" id="2030807"/>
    <lineage>
        <taxon>Bacteria</taxon>
        <taxon>Candidatus Aerophobota</taxon>
    </lineage>
</organism>
<dbReference type="GO" id="GO:0030151">
    <property type="term" value="F:molybdenum ion binding"/>
    <property type="evidence" value="ECO:0007669"/>
    <property type="project" value="InterPro"/>
</dbReference>
<dbReference type="AlphaFoldDB" id="A0A7V0QTE2"/>
<dbReference type="PANTHER" id="PTHR36930">
    <property type="entry name" value="METAL-SULFUR CLUSTER BIOSYNTHESIS PROTEINS YUAD-RELATED"/>
    <property type="match status" value="1"/>
</dbReference>
<dbReference type="Gene3D" id="2.40.33.20">
    <property type="entry name" value="PK beta-barrel domain-like"/>
    <property type="match status" value="1"/>
</dbReference>
<proteinExistence type="predicted"/>
<dbReference type="Pfam" id="PF03473">
    <property type="entry name" value="MOSC"/>
    <property type="match status" value="1"/>
</dbReference>
<dbReference type="GO" id="GO:0003824">
    <property type="term" value="F:catalytic activity"/>
    <property type="evidence" value="ECO:0007669"/>
    <property type="project" value="InterPro"/>
</dbReference>
<dbReference type="InterPro" id="IPR052716">
    <property type="entry name" value="MOSC_domain"/>
</dbReference>
<evidence type="ECO:0000313" key="2">
    <source>
        <dbReference type="EMBL" id="HDN85323.1"/>
    </source>
</evidence>
<evidence type="ECO:0000259" key="1">
    <source>
        <dbReference type="PROSITE" id="PS51340"/>
    </source>
</evidence>
<dbReference type="SUPFAM" id="SSF50800">
    <property type="entry name" value="PK beta-barrel domain-like"/>
    <property type="match status" value="1"/>
</dbReference>
<name>A0A7V0QTE2_UNCAE</name>
<dbReference type="GO" id="GO:0030170">
    <property type="term" value="F:pyridoxal phosphate binding"/>
    <property type="evidence" value="ECO:0007669"/>
    <property type="project" value="InterPro"/>
</dbReference>
<sequence length="142" mass="15955">MRIISINISSKKGTKKKPVNEAFLIQGKGILNDAHFGHPTRQVSVLSMESIEKMRSIGIEIYPGDLAENITVDTSLKHLKLGDIIKIGEARLKLTQIGKECHIYCEIRKLVGKCIMPKEGYFFEVLKGGKIKINDEIEFQSL</sequence>
<dbReference type="Proteomes" id="UP000885660">
    <property type="component" value="Unassembled WGS sequence"/>
</dbReference>